<feature type="domain" description="GST N-terminal" evidence="1">
    <location>
        <begin position="10"/>
        <end position="98"/>
    </location>
</feature>
<dbReference type="InterPro" id="IPR004045">
    <property type="entry name" value="Glutathione_S-Trfase_N"/>
</dbReference>
<evidence type="ECO:0000313" key="3">
    <source>
        <dbReference type="Proteomes" id="UP001221142"/>
    </source>
</evidence>
<dbReference type="AlphaFoldDB" id="A0AAD7FAS6"/>
<sequence>MSSSLILYDIASSLPEQTFSPNTAKARYALNVKGIPHRTVFLEYHEIEPTCKKIGAKPTGDSATGYSLPVLYDPATNTAISDSIEIARYLDVTYPSSLPVLIPKGTTALHYAFIDAHAAVLLPLYTYALPATLSIVNPVSQAYFRRTREALFGGKRLEDVVPTGEAHVEMWKEFEAGFGKIDAWYRKNENGGKGEYFMGEDTISYADITVVGYLRWANTVLGKDLWEDIAGWHGGRWGRLRKAFEKYDKVIV</sequence>
<dbReference type="InterPro" id="IPR054416">
    <property type="entry name" value="GST_UstS-like_C"/>
</dbReference>
<evidence type="ECO:0000259" key="1">
    <source>
        <dbReference type="PROSITE" id="PS50404"/>
    </source>
</evidence>
<dbReference type="PROSITE" id="PS50404">
    <property type="entry name" value="GST_NTER"/>
    <property type="match status" value="1"/>
</dbReference>
<organism evidence="2 3">
    <name type="scientific">Roridomyces roridus</name>
    <dbReference type="NCBI Taxonomy" id="1738132"/>
    <lineage>
        <taxon>Eukaryota</taxon>
        <taxon>Fungi</taxon>
        <taxon>Dikarya</taxon>
        <taxon>Basidiomycota</taxon>
        <taxon>Agaricomycotina</taxon>
        <taxon>Agaricomycetes</taxon>
        <taxon>Agaricomycetidae</taxon>
        <taxon>Agaricales</taxon>
        <taxon>Marasmiineae</taxon>
        <taxon>Mycenaceae</taxon>
        <taxon>Roridomyces</taxon>
    </lineage>
</organism>
<name>A0AAD7FAS6_9AGAR</name>
<accession>A0AAD7FAS6</accession>
<dbReference type="InterPro" id="IPR036282">
    <property type="entry name" value="Glutathione-S-Trfase_C_sf"/>
</dbReference>
<dbReference type="InterPro" id="IPR036249">
    <property type="entry name" value="Thioredoxin-like_sf"/>
</dbReference>
<comment type="caution">
    <text evidence="2">The sequence shown here is derived from an EMBL/GenBank/DDBJ whole genome shotgun (WGS) entry which is preliminary data.</text>
</comment>
<evidence type="ECO:0000313" key="2">
    <source>
        <dbReference type="EMBL" id="KAJ7608779.1"/>
    </source>
</evidence>
<protein>
    <recommendedName>
        <fullName evidence="1">GST N-terminal domain-containing protein</fullName>
    </recommendedName>
</protein>
<dbReference type="Gene3D" id="1.20.1050.10">
    <property type="match status" value="1"/>
</dbReference>
<dbReference type="Pfam" id="PF22041">
    <property type="entry name" value="GST_C_7"/>
    <property type="match status" value="1"/>
</dbReference>
<dbReference type="SUPFAM" id="SSF52833">
    <property type="entry name" value="Thioredoxin-like"/>
    <property type="match status" value="1"/>
</dbReference>
<dbReference type="Proteomes" id="UP001221142">
    <property type="component" value="Unassembled WGS sequence"/>
</dbReference>
<dbReference type="SUPFAM" id="SSF47616">
    <property type="entry name" value="GST C-terminal domain-like"/>
    <property type="match status" value="1"/>
</dbReference>
<reference evidence="2" key="1">
    <citation type="submission" date="2023-03" db="EMBL/GenBank/DDBJ databases">
        <title>Massive genome expansion in bonnet fungi (Mycena s.s.) driven by repeated elements and novel gene families across ecological guilds.</title>
        <authorList>
            <consortium name="Lawrence Berkeley National Laboratory"/>
            <person name="Harder C.B."/>
            <person name="Miyauchi S."/>
            <person name="Viragh M."/>
            <person name="Kuo A."/>
            <person name="Thoen E."/>
            <person name="Andreopoulos B."/>
            <person name="Lu D."/>
            <person name="Skrede I."/>
            <person name="Drula E."/>
            <person name="Henrissat B."/>
            <person name="Morin E."/>
            <person name="Kohler A."/>
            <person name="Barry K."/>
            <person name="LaButti K."/>
            <person name="Morin E."/>
            <person name="Salamov A."/>
            <person name="Lipzen A."/>
            <person name="Mereny Z."/>
            <person name="Hegedus B."/>
            <person name="Baldrian P."/>
            <person name="Stursova M."/>
            <person name="Weitz H."/>
            <person name="Taylor A."/>
            <person name="Grigoriev I.V."/>
            <person name="Nagy L.G."/>
            <person name="Martin F."/>
            <person name="Kauserud H."/>
        </authorList>
    </citation>
    <scope>NUCLEOTIDE SEQUENCE</scope>
    <source>
        <strain evidence="2">9284</strain>
    </source>
</reference>
<proteinExistence type="predicted"/>
<keyword evidence="3" id="KW-1185">Reference proteome</keyword>
<gene>
    <name evidence="2" type="ORF">FB45DRAFT_763101</name>
</gene>
<dbReference type="Gene3D" id="3.40.30.10">
    <property type="entry name" value="Glutaredoxin"/>
    <property type="match status" value="1"/>
</dbReference>
<dbReference type="Pfam" id="PF13409">
    <property type="entry name" value="GST_N_2"/>
    <property type="match status" value="1"/>
</dbReference>
<dbReference type="EMBL" id="JARKIF010000043">
    <property type="protein sequence ID" value="KAJ7608779.1"/>
    <property type="molecule type" value="Genomic_DNA"/>
</dbReference>